<protein>
    <submittedName>
        <fullName evidence="1">Uncharacterized conserved protein YdcH, DUF465 family</fullName>
    </submittedName>
</protein>
<dbReference type="RefSeq" id="WP_055451568.1">
    <property type="nucleotide sequence ID" value="NZ_CYHF01000011.1"/>
</dbReference>
<dbReference type="Gene3D" id="6.10.280.50">
    <property type="match status" value="1"/>
</dbReference>
<gene>
    <name evidence="1" type="ORF">Ga0061069_11117</name>
</gene>
<dbReference type="STRING" id="339866.GCA_001418255_02739"/>
<accession>A0A0K6IAD7</accession>
<dbReference type="InterPro" id="IPR007420">
    <property type="entry name" value="DUF465"/>
</dbReference>
<sequence>MTLDPHDLAHEFPALADKIHSLKTSNAHFHKLAERYEEINKETVQIEEGVRVADGAYLETLKKERLLLKDQIAAMLAG</sequence>
<evidence type="ECO:0000313" key="1">
    <source>
        <dbReference type="EMBL" id="CUB00003.1"/>
    </source>
</evidence>
<dbReference type="Pfam" id="PF04325">
    <property type="entry name" value="DUF465"/>
    <property type="match status" value="1"/>
</dbReference>
<proteinExistence type="predicted"/>
<organism evidence="1 2">
    <name type="scientific">Thiomonas bhubaneswarensis</name>
    <dbReference type="NCBI Taxonomy" id="339866"/>
    <lineage>
        <taxon>Bacteria</taxon>
        <taxon>Pseudomonadati</taxon>
        <taxon>Pseudomonadota</taxon>
        <taxon>Betaproteobacteria</taxon>
        <taxon>Burkholderiales</taxon>
        <taxon>Thiomonas</taxon>
    </lineage>
</organism>
<dbReference type="AlphaFoldDB" id="A0A0K6IAD7"/>
<keyword evidence="2" id="KW-1185">Reference proteome</keyword>
<evidence type="ECO:0000313" key="2">
    <source>
        <dbReference type="Proteomes" id="UP000183649"/>
    </source>
</evidence>
<reference evidence="2" key="1">
    <citation type="submission" date="2015-08" db="EMBL/GenBank/DDBJ databases">
        <authorList>
            <person name="Varghese N."/>
        </authorList>
    </citation>
    <scope>NUCLEOTIDE SEQUENCE [LARGE SCALE GENOMIC DNA]</scope>
    <source>
        <strain evidence="2">DSM 18181</strain>
    </source>
</reference>
<name>A0A0K6IAD7_9BURK</name>
<dbReference type="InterPro" id="IPR038444">
    <property type="entry name" value="DUF465_sf"/>
</dbReference>
<dbReference type="OrthoDB" id="5616367at2"/>
<dbReference type="Proteomes" id="UP000183649">
    <property type="component" value="Unassembled WGS sequence"/>
</dbReference>
<dbReference type="EMBL" id="CYHF01000011">
    <property type="protein sequence ID" value="CUB00003.1"/>
    <property type="molecule type" value="Genomic_DNA"/>
</dbReference>